<dbReference type="InterPro" id="IPR011047">
    <property type="entry name" value="Quinoprotein_ADH-like_sf"/>
</dbReference>
<gene>
    <name evidence="5" type="ordered locus">Sden_2910</name>
</gene>
<keyword evidence="6" id="KW-1185">Reference proteome</keyword>
<organism evidence="5 6">
    <name type="scientific">Shewanella denitrificans (strain OS217 / ATCC BAA-1090 / DSM 15013)</name>
    <dbReference type="NCBI Taxonomy" id="318161"/>
    <lineage>
        <taxon>Bacteria</taxon>
        <taxon>Pseudomonadati</taxon>
        <taxon>Pseudomonadota</taxon>
        <taxon>Gammaproteobacteria</taxon>
        <taxon>Alteromonadales</taxon>
        <taxon>Shewanellaceae</taxon>
        <taxon>Shewanella</taxon>
    </lineage>
</organism>
<proteinExistence type="predicted"/>
<dbReference type="PROSITE" id="PS50294">
    <property type="entry name" value="WD_REPEATS_REGION"/>
    <property type="match status" value="1"/>
</dbReference>
<keyword evidence="1 3" id="KW-0853">WD repeat</keyword>
<feature type="repeat" description="WD" evidence="3">
    <location>
        <begin position="149"/>
        <end position="190"/>
    </location>
</feature>
<dbReference type="STRING" id="318161.Sden_2910"/>
<evidence type="ECO:0000256" key="2">
    <source>
        <dbReference type="ARBA" id="ARBA00022737"/>
    </source>
</evidence>
<sequence length="318" mass="34820">MIRVLMLIFYSSLLFGCQKAAQEVLTLTQEASYSASLSHDASLAIVSTAHQGVQVWDLKQKRIKYTWHQGEGKSNVIATALSANAAYAATLTNQSLGLWSLGTGESVGWWSLPASGQTVAVANTGQALVGLVDGSVLSLAHDRQSLIKFLGHTEKVTSVSVSADGQYALSGGNDAQVILWHAHTGQPIQRWQLASRVTKVLLNDDASISFASDIMGNASLWHSQSGKLKTRLDIKRRQMTFSAARFIDQDKYLLTGTPSKEMFLWHSQTGKKIARRQVQVTKDNQNRGAVVYSVARQSPRRLVSISSQGLLESWDLQY</sequence>
<dbReference type="Proteomes" id="UP000001982">
    <property type="component" value="Chromosome"/>
</dbReference>
<feature type="signal peptide" evidence="4">
    <location>
        <begin position="1"/>
        <end position="20"/>
    </location>
</feature>
<dbReference type="OrthoDB" id="6192037at2"/>
<feature type="chain" id="PRO_5004181418" evidence="4">
    <location>
        <begin position="21"/>
        <end position="318"/>
    </location>
</feature>
<dbReference type="PROSITE" id="PS50082">
    <property type="entry name" value="WD_REPEATS_2"/>
    <property type="match status" value="1"/>
</dbReference>
<keyword evidence="4" id="KW-0732">Signal</keyword>
<evidence type="ECO:0000256" key="3">
    <source>
        <dbReference type="PROSITE-ProRule" id="PRU00221"/>
    </source>
</evidence>
<protein>
    <submittedName>
        <fullName evidence="5">WD-40 repeat</fullName>
    </submittedName>
</protein>
<accession>Q12K38</accession>
<keyword evidence="2" id="KW-0677">Repeat</keyword>
<dbReference type="AlphaFoldDB" id="Q12K38"/>
<evidence type="ECO:0000313" key="6">
    <source>
        <dbReference type="Proteomes" id="UP000001982"/>
    </source>
</evidence>
<dbReference type="HOGENOM" id="CLU_073582_0_0_6"/>
<dbReference type="RefSeq" id="WP_011497337.1">
    <property type="nucleotide sequence ID" value="NC_007954.1"/>
</dbReference>
<dbReference type="SUPFAM" id="SSF50998">
    <property type="entry name" value="Quinoprotein alcohol dehydrogenase-like"/>
    <property type="match status" value="1"/>
</dbReference>
<dbReference type="eggNOG" id="COG2319">
    <property type="taxonomic scope" value="Bacteria"/>
</dbReference>
<reference evidence="5 6" key="1">
    <citation type="submission" date="2006-03" db="EMBL/GenBank/DDBJ databases">
        <title>Complete sequence of Shewanella denitrificans OS217.</title>
        <authorList>
            <consortium name="US DOE Joint Genome Institute"/>
            <person name="Copeland A."/>
            <person name="Lucas S."/>
            <person name="Lapidus A."/>
            <person name="Barry K."/>
            <person name="Detter J.C."/>
            <person name="Glavina del Rio T."/>
            <person name="Hammon N."/>
            <person name="Israni S."/>
            <person name="Dalin E."/>
            <person name="Tice H."/>
            <person name="Pitluck S."/>
            <person name="Brettin T."/>
            <person name="Bruce D."/>
            <person name="Han C."/>
            <person name="Tapia R."/>
            <person name="Gilna P."/>
            <person name="Kiss H."/>
            <person name="Schmutz J."/>
            <person name="Larimer F."/>
            <person name="Land M."/>
            <person name="Hauser L."/>
            <person name="Kyrpides N."/>
            <person name="Lykidis A."/>
            <person name="Richardson P."/>
        </authorList>
    </citation>
    <scope>NUCLEOTIDE SEQUENCE [LARGE SCALE GENOMIC DNA]</scope>
    <source>
        <strain evidence="6">OS217 / ATCC BAA-1090 / DSM 15013</strain>
    </source>
</reference>
<dbReference type="PANTHER" id="PTHR44019:SF8">
    <property type="entry name" value="POC1 CENTRIOLAR PROTEIN HOMOLOG"/>
    <property type="match status" value="1"/>
</dbReference>
<dbReference type="PANTHER" id="PTHR44019">
    <property type="entry name" value="WD REPEAT-CONTAINING PROTEIN 55"/>
    <property type="match status" value="1"/>
</dbReference>
<name>Q12K38_SHEDO</name>
<dbReference type="InterPro" id="IPR050505">
    <property type="entry name" value="WDR55/POC1"/>
</dbReference>
<dbReference type="Pfam" id="PF00400">
    <property type="entry name" value="WD40"/>
    <property type="match status" value="1"/>
</dbReference>
<evidence type="ECO:0000256" key="4">
    <source>
        <dbReference type="SAM" id="SignalP"/>
    </source>
</evidence>
<dbReference type="SMART" id="SM00320">
    <property type="entry name" value="WD40"/>
    <property type="match status" value="3"/>
</dbReference>
<dbReference type="InterPro" id="IPR015943">
    <property type="entry name" value="WD40/YVTN_repeat-like_dom_sf"/>
</dbReference>
<evidence type="ECO:0000313" key="5">
    <source>
        <dbReference type="EMBL" id="ABE56188.1"/>
    </source>
</evidence>
<evidence type="ECO:0000256" key="1">
    <source>
        <dbReference type="ARBA" id="ARBA00022574"/>
    </source>
</evidence>
<dbReference type="KEGG" id="sdn:Sden_2910"/>
<dbReference type="PROSITE" id="PS51257">
    <property type="entry name" value="PROKAR_LIPOPROTEIN"/>
    <property type="match status" value="1"/>
</dbReference>
<dbReference type="InterPro" id="IPR001680">
    <property type="entry name" value="WD40_rpt"/>
</dbReference>
<dbReference type="EMBL" id="CP000302">
    <property type="protein sequence ID" value="ABE56188.1"/>
    <property type="molecule type" value="Genomic_DNA"/>
</dbReference>
<dbReference type="Gene3D" id="2.130.10.10">
    <property type="entry name" value="YVTN repeat-like/Quinoprotein amine dehydrogenase"/>
    <property type="match status" value="2"/>
</dbReference>